<feature type="transmembrane region" description="Helical" evidence="9">
    <location>
        <begin position="49"/>
        <end position="68"/>
    </location>
</feature>
<keyword evidence="4 9" id="KW-0808">Transferase</keyword>
<dbReference type="EC" id="2.3.1.269" evidence="9"/>
<keyword evidence="3 9" id="KW-1003">Cell membrane</keyword>
<feature type="transmembrane region" description="Helical" evidence="9">
    <location>
        <begin position="181"/>
        <end position="204"/>
    </location>
</feature>
<evidence type="ECO:0000259" key="10">
    <source>
        <dbReference type="PROSITE" id="PS50263"/>
    </source>
</evidence>
<feature type="domain" description="CN hydrolase" evidence="10">
    <location>
        <begin position="211"/>
        <end position="489"/>
    </location>
</feature>
<dbReference type="Proteomes" id="UP001348817">
    <property type="component" value="Chromosome"/>
</dbReference>
<evidence type="ECO:0000256" key="5">
    <source>
        <dbReference type="ARBA" id="ARBA00022692"/>
    </source>
</evidence>
<feature type="transmembrane region" description="Helical" evidence="9">
    <location>
        <begin position="74"/>
        <end position="93"/>
    </location>
</feature>
<evidence type="ECO:0000256" key="7">
    <source>
        <dbReference type="ARBA" id="ARBA00023136"/>
    </source>
</evidence>
<dbReference type="Pfam" id="PF00795">
    <property type="entry name" value="CN_hydrolase"/>
    <property type="match status" value="1"/>
</dbReference>
<dbReference type="PROSITE" id="PS50263">
    <property type="entry name" value="CN_HYDROLASE"/>
    <property type="match status" value="1"/>
</dbReference>
<dbReference type="InterPro" id="IPR045378">
    <property type="entry name" value="LNT_N"/>
</dbReference>
<dbReference type="GO" id="GO:0016410">
    <property type="term" value="F:N-acyltransferase activity"/>
    <property type="evidence" value="ECO:0007669"/>
    <property type="project" value="UniProtKB-UniRule"/>
</dbReference>
<dbReference type="InterPro" id="IPR036526">
    <property type="entry name" value="C-N_Hydrolase_sf"/>
</dbReference>
<evidence type="ECO:0000256" key="6">
    <source>
        <dbReference type="ARBA" id="ARBA00022989"/>
    </source>
</evidence>
<keyword evidence="8 9" id="KW-0012">Acyltransferase</keyword>
<feature type="transmembrane region" description="Helical" evidence="9">
    <location>
        <begin position="145"/>
        <end position="169"/>
    </location>
</feature>
<evidence type="ECO:0000256" key="1">
    <source>
        <dbReference type="ARBA" id="ARBA00004651"/>
    </source>
</evidence>
<accession>A0AAU9CI19</accession>
<evidence type="ECO:0000256" key="4">
    <source>
        <dbReference type="ARBA" id="ARBA00022679"/>
    </source>
</evidence>
<evidence type="ECO:0000256" key="8">
    <source>
        <dbReference type="ARBA" id="ARBA00023315"/>
    </source>
</evidence>
<dbReference type="Pfam" id="PF20154">
    <property type="entry name" value="LNT_N"/>
    <property type="match status" value="1"/>
</dbReference>
<name>A0AAU9CI19_9BACT</name>
<feature type="transmembrane region" description="Helical" evidence="9">
    <location>
        <begin position="498"/>
        <end position="516"/>
    </location>
</feature>
<sequence length="521" mass="59351">MAALSAVLFWLAWPTHPLTPLLFVFFVPVLAIEDHYAESDTKRAGLKSFLWIYLAFLLGNLLTTWWVAYATLGGAIAMLIFNSLFMALVVQCYRFTKKRLGEKQGLIALVFYWLGFEYLHLNWELSWPWLTLGNGFAMHPAWVQWYEYTGALGGSLWILLINIFVYRMYKRRRDGSAIPRQTMLACALLVLAPLGLSFTMYLGYQEKGEPVNTVVIQPNIDPYTEKFVGTEKFIPFKEQIRRFIKLSEEKMTDSTLFVLWPETAIDKGINESQPLAYSEIQQILAFKRRHPNMSLLTGVTSHIIYGKKPKSTTSRFQKKVGYYDVFNTGLFIGPDEKPIFYHKSKLVPGAESVPFPKVLGWILKSIDLGGTLGGYGKQDERTVFEGAQFGIAPSICYESIYGDFTGRFVDNGAQMICIITNDAWWRNTDGHRQHFQYARLRAVETRRPVARSANTGISGFIDQRGDVLQRSEFWTQTSMAGTVMASSEKTYYVKHGDILGRIAAGFALLMLLFAFVRKKTL</sequence>
<keyword evidence="5 9" id="KW-0812">Transmembrane</keyword>
<dbReference type="PANTHER" id="PTHR38686">
    <property type="entry name" value="APOLIPOPROTEIN N-ACYLTRANSFERASE"/>
    <property type="match status" value="1"/>
</dbReference>
<evidence type="ECO:0000313" key="12">
    <source>
        <dbReference type="Proteomes" id="UP001348817"/>
    </source>
</evidence>
<dbReference type="PANTHER" id="PTHR38686:SF1">
    <property type="entry name" value="APOLIPOPROTEIN N-ACYLTRANSFERASE"/>
    <property type="match status" value="1"/>
</dbReference>
<dbReference type="NCBIfam" id="TIGR00546">
    <property type="entry name" value="lnt"/>
    <property type="match status" value="1"/>
</dbReference>
<feature type="transmembrane region" description="Helical" evidence="9">
    <location>
        <begin position="105"/>
        <end position="125"/>
    </location>
</feature>
<proteinExistence type="inferred from homology"/>
<dbReference type="HAMAP" id="MF_01148">
    <property type="entry name" value="Lnt"/>
    <property type="match status" value="1"/>
</dbReference>
<comment type="similarity">
    <text evidence="2 9">Belongs to the CN hydrolase family. Apolipoprotein N-acyltransferase subfamily.</text>
</comment>
<dbReference type="GO" id="GO:0042158">
    <property type="term" value="P:lipoprotein biosynthetic process"/>
    <property type="evidence" value="ECO:0007669"/>
    <property type="project" value="UniProtKB-UniRule"/>
</dbReference>
<comment type="catalytic activity">
    <reaction evidence="9">
        <text>N-terminal S-1,2-diacyl-sn-glyceryl-L-cysteinyl-[lipoprotein] + a glycerophospholipid = N-acyl-S-1,2-diacyl-sn-glyceryl-L-cysteinyl-[lipoprotein] + a 2-acyl-sn-glycero-3-phospholipid + H(+)</text>
        <dbReference type="Rhea" id="RHEA:48228"/>
        <dbReference type="Rhea" id="RHEA-COMP:14681"/>
        <dbReference type="Rhea" id="RHEA-COMP:14684"/>
        <dbReference type="ChEBI" id="CHEBI:15378"/>
        <dbReference type="ChEBI" id="CHEBI:136912"/>
        <dbReference type="ChEBI" id="CHEBI:140656"/>
        <dbReference type="ChEBI" id="CHEBI:140657"/>
        <dbReference type="ChEBI" id="CHEBI:140660"/>
        <dbReference type="EC" id="2.3.1.269"/>
    </reaction>
</comment>
<dbReference type="Gene3D" id="3.60.110.10">
    <property type="entry name" value="Carbon-nitrogen hydrolase"/>
    <property type="match status" value="1"/>
</dbReference>
<protein>
    <recommendedName>
        <fullName evidence="9">Apolipoprotein N-acyltransferase</fullName>
        <shortName evidence="9">ALP N-acyltransferase</shortName>
        <ecNumber evidence="9">2.3.1.269</ecNumber>
    </recommendedName>
</protein>
<evidence type="ECO:0000256" key="9">
    <source>
        <dbReference type="HAMAP-Rule" id="MF_01148"/>
    </source>
</evidence>
<reference evidence="11 12" key="1">
    <citation type="submission" date="2021-12" db="EMBL/GenBank/DDBJ databases">
        <title>Genome sequencing of bacteria with rrn-lacking chromosome and rrn-plasmid.</title>
        <authorList>
            <person name="Anda M."/>
            <person name="Iwasaki W."/>
        </authorList>
    </citation>
    <scope>NUCLEOTIDE SEQUENCE [LARGE SCALE GENOMIC DNA]</scope>
    <source>
        <strain evidence="11 12">DSM 100852</strain>
    </source>
</reference>
<dbReference type="AlphaFoldDB" id="A0AAU9CI19"/>
<dbReference type="InterPro" id="IPR003010">
    <property type="entry name" value="C-N_Hydrolase"/>
</dbReference>
<dbReference type="GO" id="GO:0005886">
    <property type="term" value="C:plasma membrane"/>
    <property type="evidence" value="ECO:0007669"/>
    <property type="project" value="UniProtKB-SubCell"/>
</dbReference>
<keyword evidence="7 9" id="KW-0472">Membrane</keyword>
<dbReference type="InterPro" id="IPR004563">
    <property type="entry name" value="Apolipo_AcylTrfase"/>
</dbReference>
<dbReference type="CDD" id="cd07571">
    <property type="entry name" value="ALP_N-acyl_transferase"/>
    <property type="match status" value="1"/>
</dbReference>
<evidence type="ECO:0000313" key="11">
    <source>
        <dbReference type="EMBL" id="BDD07638.1"/>
    </source>
</evidence>
<gene>
    <name evidence="9 11" type="primary">lnt</name>
    <name evidence="11" type="ORF">FUAX_00700</name>
</gene>
<organism evidence="11 12">
    <name type="scientific">Fulvitalea axinellae</name>
    <dbReference type="NCBI Taxonomy" id="1182444"/>
    <lineage>
        <taxon>Bacteria</taxon>
        <taxon>Pseudomonadati</taxon>
        <taxon>Bacteroidota</taxon>
        <taxon>Cytophagia</taxon>
        <taxon>Cytophagales</taxon>
        <taxon>Persicobacteraceae</taxon>
        <taxon>Fulvitalea</taxon>
    </lineage>
</organism>
<keyword evidence="6 9" id="KW-1133">Transmembrane helix</keyword>
<comment type="pathway">
    <text evidence="9">Protein modification; lipoprotein biosynthesis (N-acyl transfer).</text>
</comment>
<evidence type="ECO:0000256" key="3">
    <source>
        <dbReference type="ARBA" id="ARBA00022475"/>
    </source>
</evidence>
<dbReference type="EMBL" id="AP025314">
    <property type="protein sequence ID" value="BDD07638.1"/>
    <property type="molecule type" value="Genomic_DNA"/>
</dbReference>
<comment type="function">
    <text evidence="9">Catalyzes the phospholipid dependent N-acylation of the N-terminal cysteine of apolipoprotein, the last step in lipoprotein maturation.</text>
</comment>
<evidence type="ECO:0000256" key="2">
    <source>
        <dbReference type="ARBA" id="ARBA00010065"/>
    </source>
</evidence>
<feature type="transmembrane region" description="Helical" evidence="9">
    <location>
        <begin position="20"/>
        <end position="37"/>
    </location>
</feature>
<dbReference type="KEGG" id="fax:FUAX_00700"/>
<dbReference type="SUPFAM" id="SSF56317">
    <property type="entry name" value="Carbon-nitrogen hydrolase"/>
    <property type="match status" value="1"/>
</dbReference>
<keyword evidence="12" id="KW-1185">Reference proteome</keyword>
<comment type="subcellular location">
    <subcellularLocation>
        <location evidence="1 9">Cell membrane</location>
        <topology evidence="1 9">Multi-pass membrane protein</topology>
    </subcellularLocation>
</comment>